<evidence type="ECO:0000313" key="9">
    <source>
        <dbReference type="EMBL" id="NJP43448.1"/>
    </source>
</evidence>
<dbReference type="GO" id="GO:0016746">
    <property type="term" value="F:acyltransferase activity"/>
    <property type="evidence" value="ECO:0007669"/>
    <property type="project" value="UniProtKB-KW"/>
</dbReference>
<comment type="catalytic activity">
    <reaction evidence="7">
        <text>holo-[ACP] + malonyl-CoA = malonyl-[ACP] + CoA</text>
        <dbReference type="Rhea" id="RHEA:41792"/>
        <dbReference type="Rhea" id="RHEA-COMP:9623"/>
        <dbReference type="Rhea" id="RHEA-COMP:9685"/>
        <dbReference type="ChEBI" id="CHEBI:57287"/>
        <dbReference type="ChEBI" id="CHEBI:57384"/>
        <dbReference type="ChEBI" id="CHEBI:64479"/>
        <dbReference type="ChEBI" id="CHEBI:78449"/>
        <dbReference type="EC" id="2.3.1.39"/>
    </reaction>
</comment>
<dbReference type="InterPro" id="IPR036736">
    <property type="entry name" value="ACP-like_sf"/>
</dbReference>
<accession>A0ABX0ZPC9</accession>
<reference evidence="9 10" key="1">
    <citation type="submission" date="2020-03" db="EMBL/GenBank/DDBJ databases">
        <title>WGS of actinomycetes isolated from Thailand.</title>
        <authorList>
            <person name="Thawai C."/>
        </authorList>
    </citation>
    <scope>NUCLEOTIDE SEQUENCE [LARGE SCALE GENOMIC DNA]</scope>
    <source>
        <strain evidence="9 10">PRB2-1</strain>
    </source>
</reference>
<dbReference type="InterPro" id="IPR009081">
    <property type="entry name" value="PP-bd_ACP"/>
</dbReference>
<comment type="caution">
    <text evidence="9">The sequence shown here is derived from an EMBL/GenBank/DDBJ whole genome shotgun (WGS) entry which is preliminary data.</text>
</comment>
<keyword evidence="2" id="KW-0596">Phosphopantetheine</keyword>
<name>A0ABX0ZPC9_9ACTN</name>
<dbReference type="PANTHER" id="PTHR42681">
    <property type="entry name" value="MALONYL-COA-ACYL CARRIER PROTEIN TRANSACYLASE, MITOCHONDRIAL"/>
    <property type="match status" value="1"/>
</dbReference>
<dbReference type="Pfam" id="PF00550">
    <property type="entry name" value="PP-binding"/>
    <property type="match status" value="1"/>
</dbReference>
<dbReference type="SMART" id="SM00827">
    <property type="entry name" value="PKS_AT"/>
    <property type="match status" value="1"/>
</dbReference>
<evidence type="ECO:0000256" key="3">
    <source>
        <dbReference type="ARBA" id="ARBA00022553"/>
    </source>
</evidence>
<keyword evidence="10" id="KW-1185">Reference proteome</keyword>
<dbReference type="Gene3D" id="3.40.366.10">
    <property type="entry name" value="Malonyl-Coenzyme A Acyl Carrier Protein, domain 2"/>
    <property type="match status" value="1"/>
</dbReference>
<evidence type="ECO:0000259" key="8">
    <source>
        <dbReference type="PROSITE" id="PS50075"/>
    </source>
</evidence>
<keyword evidence="3" id="KW-0597">Phosphoprotein</keyword>
<dbReference type="PROSITE" id="PS00012">
    <property type="entry name" value="PHOSPHOPANTETHEINE"/>
    <property type="match status" value="1"/>
</dbReference>
<dbReference type="EC" id="2.3.1.39" evidence="1"/>
<keyword evidence="4" id="KW-0808">Transferase</keyword>
<gene>
    <name evidence="9" type="ORF">HCN08_08555</name>
</gene>
<evidence type="ECO:0000256" key="1">
    <source>
        <dbReference type="ARBA" id="ARBA00013258"/>
    </source>
</evidence>
<evidence type="ECO:0000256" key="7">
    <source>
        <dbReference type="ARBA" id="ARBA00048462"/>
    </source>
</evidence>
<keyword evidence="5" id="KW-0045">Antibiotic biosynthesis</keyword>
<evidence type="ECO:0000313" key="10">
    <source>
        <dbReference type="Proteomes" id="UP000734511"/>
    </source>
</evidence>
<dbReference type="InterPro" id="IPR050858">
    <property type="entry name" value="Mal-CoA-ACP_Trans/PKS_FabD"/>
</dbReference>
<dbReference type="InterPro" id="IPR001227">
    <property type="entry name" value="Ac_transferase_dom_sf"/>
</dbReference>
<evidence type="ECO:0000256" key="6">
    <source>
        <dbReference type="ARBA" id="ARBA00023315"/>
    </source>
</evidence>
<dbReference type="Pfam" id="PF00698">
    <property type="entry name" value="Acyl_transf_1"/>
    <property type="match status" value="1"/>
</dbReference>
<dbReference type="InterPro" id="IPR016035">
    <property type="entry name" value="Acyl_Trfase/lysoPLipase"/>
</dbReference>
<dbReference type="InterPro" id="IPR014043">
    <property type="entry name" value="Acyl_transferase_dom"/>
</dbReference>
<evidence type="ECO:0000256" key="5">
    <source>
        <dbReference type="ARBA" id="ARBA00023194"/>
    </source>
</evidence>
<dbReference type="EMBL" id="JAATEJ010000004">
    <property type="protein sequence ID" value="NJP43448.1"/>
    <property type="molecule type" value="Genomic_DNA"/>
</dbReference>
<dbReference type="Gene3D" id="1.10.1200.10">
    <property type="entry name" value="ACP-like"/>
    <property type="match status" value="1"/>
</dbReference>
<dbReference type="InterPro" id="IPR016036">
    <property type="entry name" value="Malonyl_transacylase_ACP-bd"/>
</dbReference>
<dbReference type="PANTHER" id="PTHR42681:SF1">
    <property type="entry name" value="MALONYL-COA-ACYL CARRIER PROTEIN TRANSACYLASE, MITOCHONDRIAL"/>
    <property type="match status" value="1"/>
</dbReference>
<dbReference type="SUPFAM" id="SSF52151">
    <property type="entry name" value="FabD/lysophospholipase-like"/>
    <property type="match status" value="1"/>
</dbReference>
<dbReference type="SUPFAM" id="SSF47336">
    <property type="entry name" value="ACP-like"/>
    <property type="match status" value="1"/>
</dbReference>
<dbReference type="PROSITE" id="PS50075">
    <property type="entry name" value="CARRIER"/>
    <property type="match status" value="1"/>
</dbReference>
<evidence type="ECO:0000256" key="2">
    <source>
        <dbReference type="ARBA" id="ARBA00022450"/>
    </source>
</evidence>
<dbReference type="RefSeq" id="WP_167982288.1">
    <property type="nucleotide sequence ID" value="NZ_JAATEJ010000004.1"/>
</dbReference>
<organism evidence="9 10">
    <name type="scientific">Actinacidiphila epipremni</name>
    <dbReference type="NCBI Taxonomy" id="2053013"/>
    <lineage>
        <taxon>Bacteria</taxon>
        <taxon>Bacillati</taxon>
        <taxon>Actinomycetota</taxon>
        <taxon>Actinomycetes</taxon>
        <taxon>Kitasatosporales</taxon>
        <taxon>Streptomycetaceae</taxon>
        <taxon>Actinacidiphila</taxon>
    </lineage>
</organism>
<feature type="domain" description="Carrier" evidence="8">
    <location>
        <begin position="421"/>
        <end position="501"/>
    </location>
</feature>
<keyword evidence="6 9" id="KW-0012">Acyltransferase</keyword>
<proteinExistence type="predicted"/>
<dbReference type="Proteomes" id="UP000734511">
    <property type="component" value="Unassembled WGS sequence"/>
</dbReference>
<sequence>MPKTSTTVLFPGQGAYYGRALADLREGFPEVAPVLAGIADAARPLLGDAAVAPLLAPRTPEPDQWLREAPEALQLALYTVSVATYGVLRARGLRPDVLVGHSLGEIAALVAAGAFTPAEGARIVCHRSLALREAGLGDAYMAALGTGPERARQLLDVVGDPLTGVAAENHAAQTVLSGRAETLDTVRQLASVLRIDFARLKSPYAFHSPLLGPAAEKFAARIRDIRQGPLHTPVHSPILGRRYEDADDLPGLLAGHLTRPVRFAEAVRAVCADGAGAEAAVFVESGALDALCRIVARVAPAGPPTRVLTLPTLLPEAGGAAALRQALDRLAAEGAIPAAQAAAGDPLHGALLAEVPAAEFAAFWAGRGGEVREFVRRAYADHTAAAPVAAPPAAPAASTVAAPAATPAAMPPAPPPSAPERDRGALVRELAGVYAQALEYPAEVFEEGTDLEAELGVDSVKQTELLVRVGDRYGLPPRPSDVRPAAYNTLGKIADLILATA</sequence>
<protein>
    <recommendedName>
        <fullName evidence="1">[acyl-carrier-protein] S-malonyltransferase</fullName>
        <ecNumber evidence="1">2.3.1.39</ecNumber>
    </recommendedName>
</protein>
<dbReference type="SUPFAM" id="SSF55048">
    <property type="entry name" value="Probable ACP-binding domain of malonyl-CoA ACP transacylase"/>
    <property type="match status" value="1"/>
</dbReference>
<evidence type="ECO:0000256" key="4">
    <source>
        <dbReference type="ARBA" id="ARBA00022679"/>
    </source>
</evidence>
<dbReference type="InterPro" id="IPR006162">
    <property type="entry name" value="Ppantetheine_attach_site"/>
</dbReference>